<feature type="repeat" description="TPR" evidence="1">
    <location>
        <begin position="42"/>
        <end position="75"/>
    </location>
</feature>
<proteinExistence type="predicted"/>
<reference evidence="2 3" key="1">
    <citation type="journal article" date="2018" name="Sci. Rep.">
        <title>A novel species of the marine cyanobacterium Acaryochloris with a unique pigment content and lifestyle.</title>
        <authorList>
            <person name="Partensky F."/>
            <person name="Six C."/>
            <person name="Ratin M."/>
            <person name="Garczarek L."/>
            <person name="Vaulot D."/>
            <person name="Probert I."/>
            <person name="Calteau A."/>
            <person name="Gourvil P."/>
            <person name="Marie D."/>
            <person name="Grebert T."/>
            <person name="Bouchier C."/>
            <person name="Le Panse S."/>
            <person name="Gachenot M."/>
            <person name="Rodriguez F."/>
            <person name="Garrido J.L."/>
        </authorList>
    </citation>
    <scope>NUCLEOTIDE SEQUENCE [LARGE SCALE GENOMIC DNA]</scope>
    <source>
        <strain evidence="2 3">RCC1774</strain>
    </source>
</reference>
<dbReference type="PROSITE" id="PS50005">
    <property type="entry name" value="TPR"/>
    <property type="match status" value="1"/>
</dbReference>
<dbReference type="Gene3D" id="1.25.40.10">
    <property type="entry name" value="Tetratricopeptide repeat domain"/>
    <property type="match status" value="1"/>
</dbReference>
<dbReference type="SUPFAM" id="SSF48452">
    <property type="entry name" value="TPR-like"/>
    <property type="match status" value="1"/>
</dbReference>
<comment type="caution">
    <text evidence="2">The sequence shown here is derived from an EMBL/GenBank/DDBJ whole genome shotgun (WGS) entry which is preliminary data.</text>
</comment>
<keyword evidence="3" id="KW-1185">Reference proteome</keyword>
<evidence type="ECO:0008006" key="4">
    <source>
        <dbReference type="Google" id="ProtNLM"/>
    </source>
</evidence>
<dbReference type="AlphaFoldDB" id="A0A2W1K513"/>
<dbReference type="OrthoDB" id="423802at2"/>
<dbReference type="InterPro" id="IPR011990">
    <property type="entry name" value="TPR-like_helical_dom_sf"/>
</dbReference>
<dbReference type="Proteomes" id="UP000248857">
    <property type="component" value="Unassembled WGS sequence"/>
</dbReference>
<dbReference type="InterPro" id="IPR019734">
    <property type="entry name" value="TPR_rpt"/>
</dbReference>
<accession>A0A2W1K513</accession>
<keyword evidence="1" id="KW-0802">TPR repeat</keyword>
<evidence type="ECO:0000313" key="3">
    <source>
        <dbReference type="Proteomes" id="UP000248857"/>
    </source>
</evidence>
<dbReference type="EMBL" id="PQWO01000002">
    <property type="protein sequence ID" value="PZD74857.1"/>
    <property type="molecule type" value="Genomic_DNA"/>
</dbReference>
<name>A0A2W1K513_9CYAN</name>
<protein>
    <recommendedName>
        <fullName evidence="4">Beta-barrel assembly-enhancing protease</fullName>
    </recommendedName>
</protein>
<organism evidence="2 3">
    <name type="scientific">Acaryochloris thomasi RCC1774</name>
    <dbReference type="NCBI Taxonomy" id="1764569"/>
    <lineage>
        <taxon>Bacteria</taxon>
        <taxon>Bacillati</taxon>
        <taxon>Cyanobacteriota</taxon>
        <taxon>Cyanophyceae</taxon>
        <taxon>Acaryochloridales</taxon>
        <taxon>Acaryochloridaceae</taxon>
        <taxon>Acaryochloris</taxon>
        <taxon>Acaryochloris thomasi</taxon>
    </lineage>
</organism>
<evidence type="ECO:0000313" key="2">
    <source>
        <dbReference type="EMBL" id="PZD74857.1"/>
    </source>
</evidence>
<dbReference type="RefSeq" id="WP_110984856.1">
    <property type="nucleotide sequence ID" value="NZ_CAWNWM010000002.1"/>
</dbReference>
<sequence length="140" mass="15914">MSETATPEALFDQALERYQAGESPETLIPVFKEICDRAKKNSPAWTCLSWLYLLADKPKSAYKAAQKAVKLNPEDPQARVNLSIAMLENDQKGVRAHVEIVQQLAMIPELRTELEESFADGLKRKPDWPSLQRVQSWVFN</sequence>
<gene>
    <name evidence="2" type="ORF">C1752_00892</name>
</gene>
<evidence type="ECO:0000256" key="1">
    <source>
        <dbReference type="PROSITE-ProRule" id="PRU00339"/>
    </source>
</evidence>